<keyword evidence="13" id="KW-1185">Reference proteome</keyword>
<evidence type="ECO:0000256" key="5">
    <source>
        <dbReference type="ARBA" id="ARBA00022692"/>
    </source>
</evidence>
<dbReference type="Gene3D" id="3.20.20.450">
    <property type="entry name" value="EAL domain"/>
    <property type="match status" value="1"/>
</dbReference>
<proteinExistence type="predicted"/>
<name>A0ABU9FDE7_9ENTR</name>
<dbReference type="EMBL" id="JARXNK020000105">
    <property type="protein sequence ID" value="MEL0553797.1"/>
    <property type="molecule type" value="Genomic_DNA"/>
</dbReference>
<dbReference type="Pfam" id="PF12792">
    <property type="entry name" value="CSS-motif"/>
    <property type="match status" value="1"/>
</dbReference>
<evidence type="ECO:0000256" key="3">
    <source>
        <dbReference type="ARBA" id="ARBA00022475"/>
    </source>
</evidence>
<keyword evidence="3" id="KW-1003">Cell membrane</keyword>
<dbReference type="Pfam" id="PF00563">
    <property type="entry name" value="EAL"/>
    <property type="match status" value="1"/>
</dbReference>
<keyword evidence="7 10" id="KW-1133">Transmembrane helix</keyword>
<evidence type="ECO:0000256" key="1">
    <source>
        <dbReference type="ARBA" id="ARBA00004651"/>
    </source>
</evidence>
<organism evidence="12 13">
    <name type="scientific">Raoultella lignicola</name>
    <dbReference type="NCBI Taxonomy" id="3040939"/>
    <lineage>
        <taxon>Bacteria</taxon>
        <taxon>Pseudomonadati</taxon>
        <taxon>Pseudomonadota</taxon>
        <taxon>Gammaproteobacteria</taxon>
        <taxon>Enterobacterales</taxon>
        <taxon>Enterobacteriaceae</taxon>
        <taxon>Klebsiella/Raoultella group</taxon>
        <taxon>Raoultella</taxon>
    </lineage>
</organism>
<reference evidence="12 13" key="1">
    <citation type="submission" date="2024-04" db="EMBL/GenBank/DDBJ databases">
        <title>Two novel Raoultella species associated with bleeding cankers of broadleaf hosts, Raoultella scottia sp. nov. and Raoultella lignicola sp. nov.</title>
        <authorList>
            <person name="Brady C.L."/>
        </authorList>
    </citation>
    <scope>NUCLEOTIDE SEQUENCE [LARGE SCALE GENOMIC DNA]</scope>
    <source>
        <strain evidence="12 13">TW_WC1a.1</strain>
    </source>
</reference>
<evidence type="ECO:0000313" key="13">
    <source>
        <dbReference type="Proteomes" id="UP001312893"/>
    </source>
</evidence>
<evidence type="ECO:0000256" key="10">
    <source>
        <dbReference type="SAM" id="Phobius"/>
    </source>
</evidence>
<dbReference type="SMART" id="SM00052">
    <property type="entry name" value="EAL"/>
    <property type="match status" value="1"/>
</dbReference>
<dbReference type="InterPro" id="IPR001633">
    <property type="entry name" value="EAL_dom"/>
</dbReference>
<evidence type="ECO:0000256" key="7">
    <source>
        <dbReference type="ARBA" id="ARBA00022989"/>
    </source>
</evidence>
<evidence type="ECO:0000313" key="12">
    <source>
        <dbReference type="EMBL" id="MEL0553797.1"/>
    </source>
</evidence>
<comment type="subcellular location">
    <subcellularLocation>
        <location evidence="1">Cell membrane</location>
        <topology evidence="1">Multi-pass membrane protein</topology>
    </subcellularLocation>
</comment>
<dbReference type="PANTHER" id="PTHR33121">
    <property type="entry name" value="CYCLIC DI-GMP PHOSPHODIESTERASE PDEF"/>
    <property type="match status" value="1"/>
</dbReference>
<evidence type="ECO:0000256" key="8">
    <source>
        <dbReference type="ARBA" id="ARBA00023136"/>
    </source>
</evidence>
<accession>A0ABU9FDE7</accession>
<evidence type="ECO:0000256" key="9">
    <source>
        <dbReference type="ARBA" id="ARBA00034290"/>
    </source>
</evidence>
<feature type="domain" description="EAL" evidence="11">
    <location>
        <begin position="251"/>
        <end position="503"/>
    </location>
</feature>
<keyword evidence="6" id="KW-0378">Hydrolase</keyword>
<dbReference type="EC" id="3.1.4.52" evidence="2"/>
<evidence type="ECO:0000256" key="4">
    <source>
        <dbReference type="ARBA" id="ARBA00022636"/>
    </source>
</evidence>
<dbReference type="Proteomes" id="UP001312893">
    <property type="component" value="Unassembled WGS sequence"/>
</dbReference>
<keyword evidence="8 10" id="KW-0472">Membrane</keyword>
<keyword evidence="4" id="KW-0973">c-di-GMP</keyword>
<evidence type="ECO:0000256" key="2">
    <source>
        <dbReference type="ARBA" id="ARBA00012282"/>
    </source>
</evidence>
<feature type="transmembrane region" description="Helical" evidence="10">
    <location>
        <begin position="224"/>
        <end position="249"/>
    </location>
</feature>
<sequence>MMKFIKKQKWLLAGGSITVLLSAFLTNSLMLSHQRAQLADMSDELLSHAEEVTTQIVSSINRVHTREIVGCRKQDIAALREVIWKYANVEDLGIIENGRIACTANWGVLDKPLLLPDEKYVVPNGFSIYKGVRNYLPYGVVLDMSQYGNVISFTSSFAFSGFVRRYKGLDFSLTSRNGQHVFLNDVSANTAAGSAAASRLCSQKYDICARLAEKEQGFLSLPPLLIAAIAIVAFIVGAALFYAILSYLAERRSLEFRLKKAILNQRIDLEYQPLVCAKNEKIVGVEALVRWHDKIYGQVPPDLFISMAEQLNVSDDISALVIEKATRELKTILQADPGFTLAINIGKSEINNPRFLDNLMRVLKRHDIRPQQIKIEITERSGEYYKKIAAFSLQAMNRGLRIALDDFGTGSSNLLWLTEVFYDEIKLDKFFVNGLKNEYKRTILSSILEIVCQLNKQIVFEGVESKTDYEFVKSFDENALIQGWYFYKSMPIEKLRALLLTEPLPLRAQNAEP</sequence>
<gene>
    <name evidence="12" type="ORF">QFI96_019085</name>
</gene>
<comment type="catalytic activity">
    <reaction evidence="9">
        <text>3',3'-c-di-GMP + H2O = 5'-phosphoguanylyl(3'-&gt;5')guanosine + H(+)</text>
        <dbReference type="Rhea" id="RHEA:24902"/>
        <dbReference type="ChEBI" id="CHEBI:15377"/>
        <dbReference type="ChEBI" id="CHEBI:15378"/>
        <dbReference type="ChEBI" id="CHEBI:58754"/>
        <dbReference type="ChEBI" id="CHEBI:58805"/>
        <dbReference type="EC" id="3.1.4.52"/>
    </reaction>
</comment>
<dbReference type="InterPro" id="IPR035919">
    <property type="entry name" value="EAL_sf"/>
</dbReference>
<dbReference type="SUPFAM" id="SSF141868">
    <property type="entry name" value="EAL domain-like"/>
    <property type="match status" value="1"/>
</dbReference>
<dbReference type="InterPro" id="IPR050706">
    <property type="entry name" value="Cyclic-di-GMP_PDE-like"/>
</dbReference>
<keyword evidence="5 10" id="KW-0812">Transmembrane</keyword>
<evidence type="ECO:0000259" key="11">
    <source>
        <dbReference type="PROSITE" id="PS50883"/>
    </source>
</evidence>
<dbReference type="CDD" id="cd01948">
    <property type="entry name" value="EAL"/>
    <property type="match status" value="1"/>
</dbReference>
<dbReference type="PROSITE" id="PS50883">
    <property type="entry name" value="EAL"/>
    <property type="match status" value="1"/>
</dbReference>
<dbReference type="PANTHER" id="PTHR33121:SF70">
    <property type="entry name" value="SIGNALING PROTEIN YKOW"/>
    <property type="match status" value="1"/>
</dbReference>
<evidence type="ECO:0000256" key="6">
    <source>
        <dbReference type="ARBA" id="ARBA00022801"/>
    </source>
</evidence>
<dbReference type="InterPro" id="IPR024744">
    <property type="entry name" value="CSS-motif_dom"/>
</dbReference>
<protein>
    <recommendedName>
        <fullName evidence="2">cyclic-guanylate-specific phosphodiesterase</fullName>
        <ecNumber evidence="2">3.1.4.52</ecNumber>
    </recommendedName>
</protein>
<comment type="caution">
    <text evidence="12">The sequence shown here is derived from an EMBL/GenBank/DDBJ whole genome shotgun (WGS) entry which is preliminary data.</text>
</comment>